<accession>A0ABP4A6M5</accession>
<comment type="caution">
    <text evidence="2">The sequence shown here is derived from an EMBL/GenBank/DDBJ whole genome shotgun (WGS) entry which is preliminary data.</text>
</comment>
<protein>
    <submittedName>
        <fullName evidence="2">Uncharacterized protein</fullName>
    </submittedName>
</protein>
<name>A0ABP4A6M5_9PSEU</name>
<organism evidence="2 3">
    <name type="scientific">Pseudonocardia zijingensis</name>
    <dbReference type="NCBI Taxonomy" id="153376"/>
    <lineage>
        <taxon>Bacteria</taxon>
        <taxon>Bacillati</taxon>
        <taxon>Actinomycetota</taxon>
        <taxon>Actinomycetes</taxon>
        <taxon>Pseudonocardiales</taxon>
        <taxon>Pseudonocardiaceae</taxon>
        <taxon>Pseudonocardia</taxon>
    </lineage>
</organism>
<feature type="compositionally biased region" description="Pro residues" evidence="1">
    <location>
        <begin position="174"/>
        <end position="184"/>
    </location>
</feature>
<feature type="region of interest" description="Disordered" evidence="1">
    <location>
        <begin position="167"/>
        <end position="203"/>
    </location>
</feature>
<evidence type="ECO:0000313" key="3">
    <source>
        <dbReference type="Proteomes" id="UP001499967"/>
    </source>
</evidence>
<dbReference type="EMBL" id="BAAAHP010000054">
    <property type="protein sequence ID" value="GAA0931188.1"/>
    <property type="molecule type" value="Genomic_DNA"/>
</dbReference>
<reference evidence="3" key="1">
    <citation type="journal article" date="2019" name="Int. J. Syst. Evol. Microbiol.">
        <title>The Global Catalogue of Microorganisms (GCM) 10K type strain sequencing project: providing services to taxonomists for standard genome sequencing and annotation.</title>
        <authorList>
            <consortium name="The Broad Institute Genomics Platform"/>
            <consortium name="The Broad Institute Genome Sequencing Center for Infectious Disease"/>
            <person name="Wu L."/>
            <person name="Ma J."/>
        </authorList>
    </citation>
    <scope>NUCLEOTIDE SEQUENCE [LARGE SCALE GENOMIC DNA]</scope>
    <source>
        <strain evidence="3">JCM 11117</strain>
    </source>
</reference>
<proteinExistence type="predicted"/>
<keyword evidence="3" id="KW-1185">Reference proteome</keyword>
<evidence type="ECO:0000256" key="1">
    <source>
        <dbReference type="SAM" id="MobiDB-lite"/>
    </source>
</evidence>
<gene>
    <name evidence="2" type="ORF">GCM10009559_19080</name>
</gene>
<sequence length="203" mass="20552">MTRVRRPVIVGVGRGCGARTLAAALHAVHGGMLAPGSAGEADVLVCGSDGQSLRQAAAMACAPSGPRPVLVLTPLVPGAPAFPPPPGFGAVIALPHVRRWVAADARAEAAAVLAYAPERLPPDVRGYAAGLHRIVSALVGSGQLQRAVPPLVSRPAGVTGTSATLWRGLHRPAPVAPPRPVPRTPEPDDEALEGDPVAAGRGR</sequence>
<dbReference type="RefSeq" id="WP_343940916.1">
    <property type="nucleotide sequence ID" value="NZ_BAAAHP010000054.1"/>
</dbReference>
<evidence type="ECO:0000313" key="2">
    <source>
        <dbReference type="EMBL" id="GAA0931188.1"/>
    </source>
</evidence>
<dbReference type="Proteomes" id="UP001499967">
    <property type="component" value="Unassembled WGS sequence"/>
</dbReference>